<dbReference type="Proteomes" id="UP000287651">
    <property type="component" value="Unassembled WGS sequence"/>
</dbReference>
<accession>A0A426Z214</accession>
<dbReference type="EMBL" id="AMZH03008894">
    <property type="protein sequence ID" value="RRT58008.1"/>
    <property type="molecule type" value="Genomic_DNA"/>
</dbReference>
<proteinExistence type="predicted"/>
<name>A0A426Z214_ENSVE</name>
<dbReference type="AlphaFoldDB" id="A0A426Z214"/>
<organism evidence="1 2">
    <name type="scientific">Ensete ventricosum</name>
    <name type="common">Abyssinian banana</name>
    <name type="synonym">Musa ensete</name>
    <dbReference type="NCBI Taxonomy" id="4639"/>
    <lineage>
        <taxon>Eukaryota</taxon>
        <taxon>Viridiplantae</taxon>
        <taxon>Streptophyta</taxon>
        <taxon>Embryophyta</taxon>
        <taxon>Tracheophyta</taxon>
        <taxon>Spermatophyta</taxon>
        <taxon>Magnoliopsida</taxon>
        <taxon>Liliopsida</taxon>
        <taxon>Zingiberales</taxon>
        <taxon>Musaceae</taxon>
        <taxon>Ensete</taxon>
    </lineage>
</organism>
<gene>
    <name evidence="1" type="ORF">B296_00030158</name>
</gene>
<sequence>MGRPVWVDFASQKSPPLVGSSVSFLVDARGRGSYTKVSSWWGCPDMTPPMFKSMPRIVRSALPLVTRRAWSIRTVSCCPTNWSGRSLFVRMEWCRGAVRHSSLMRLCVASAAVATRSSLFHLGPDYASWVACWSSVSPWIADLAWNSVRSRSDATVDLEQELARKLSSNSLASESKEEMDDGASRLYHI</sequence>
<protein>
    <submittedName>
        <fullName evidence="1">Uncharacterized protein</fullName>
    </submittedName>
</protein>
<evidence type="ECO:0000313" key="1">
    <source>
        <dbReference type="EMBL" id="RRT58008.1"/>
    </source>
</evidence>
<evidence type="ECO:0000313" key="2">
    <source>
        <dbReference type="Proteomes" id="UP000287651"/>
    </source>
</evidence>
<reference evidence="1 2" key="1">
    <citation type="journal article" date="2014" name="Agronomy (Basel)">
        <title>A Draft Genome Sequence for Ensete ventricosum, the Drought-Tolerant Tree Against Hunger.</title>
        <authorList>
            <person name="Harrison J."/>
            <person name="Moore K.A."/>
            <person name="Paszkiewicz K."/>
            <person name="Jones T."/>
            <person name="Grant M."/>
            <person name="Ambacheew D."/>
            <person name="Muzemil S."/>
            <person name="Studholme D.J."/>
        </authorList>
    </citation>
    <scope>NUCLEOTIDE SEQUENCE [LARGE SCALE GENOMIC DNA]</scope>
</reference>
<comment type="caution">
    <text evidence="1">The sequence shown here is derived from an EMBL/GenBank/DDBJ whole genome shotgun (WGS) entry which is preliminary data.</text>
</comment>